<comment type="caution">
    <text evidence="2">The sequence shown here is derived from an EMBL/GenBank/DDBJ whole genome shotgun (WGS) entry which is preliminary data.</text>
</comment>
<dbReference type="EMBL" id="SISP01000001">
    <property type="protein sequence ID" value="TBM46789.1"/>
    <property type="molecule type" value="Genomic_DNA"/>
</dbReference>
<gene>
    <name evidence="2" type="ORF">EYB64_00400</name>
</gene>
<feature type="compositionally biased region" description="Gly residues" evidence="1">
    <location>
        <begin position="48"/>
        <end position="60"/>
    </location>
</feature>
<evidence type="ECO:0000256" key="1">
    <source>
        <dbReference type="SAM" id="MobiDB-lite"/>
    </source>
</evidence>
<feature type="compositionally biased region" description="Pro residues" evidence="1">
    <location>
        <begin position="19"/>
        <end position="38"/>
    </location>
</feature>
<feature type="region of interest" description="Disordered" evidence="1">
    <location>
        <begin position="19"/>
        <end position="60"/>
    </location>
</feature>
<protein>
    <submittedName>
        <fullName evidence="2">Uncharacterized protein</fullName>
    </submittedName>
</protein>
<name>A0A7Z7YH22_VIBCL</name>
<proteinExistence type="predicted"/>
<reference evidence="2 3" key="1">
    <citation type="submission" date="2019-02" db="EMBL/GenBank/DDBJ databases">
        <title>Genomic plasticity associated with the antimicrobial resistance in Vibrio cholerae.</title>
        <authorList>
            <person name="Verma J."/>
            <person name="Bag S."/>
            <person name="Saha B."/>
            <person name="Kumar P."/>
            <person name="Ghosh T.S."/>
            <person name="Dayal M."/>
            <person name="Senapati T."/>
            <person name="Mehra S."/>
            <person name="Dey P."/>
            <person name="Desigamani A."/>
            <person name="Kumar D."/>
            <person name="Rana P."/>
            <person name="Kumar B."/>
            <person name="Maiti T.K."/>
            <person name="Sharma N.C."/>
            <person name="Bhadra R.K."/>
            <person name="Mutreja A."/>
            <person name="Nair G.B."/>
            <person name="Ramamurthy T."/>
            <person name="Das B."/>
        </authorList>
    </citation>
    <scope>NUCLEOTIDE SEQUENCE [LARGE SCALE GENOMIC DNA]</scope>
    <source>
        <strain evidence="2 3">IDH06781</strain>
    </source>
</reference>
<accession>A0A7Z7YH22</accession>
<organism evidence="2 3">
    <name type="scientific">Vibrio cholerae</name>
    <dbReference type="NCBI Taxonomy" id="666"/>
    <lineage>
        <taxon>Bacteria</taxon>
        <taxon>Pseudomonadati</taxon>
        <taxon>Pseudomonadota</taxon>
        <taxon>Gammaproteobacteria</taxon>
        <taxon>Vibrionales</taxon>
        <taxon>Vibrionaceae</taxon>
        <taxon>Vibrio</taxon>
    </lineage>
</organism>
<sequence length="60" mass="6329">MNIIADRCTSNLILRNIPSKPPTILPRPFPNNKPPMITPSPFSSNSGSHGGSSGCGGCHR</sequence>
<evidence type="ECO:0000313" key="2">
    <source>
        <dbReference type="EMBL" id="TBM46789.1"/>
    </source>
</evidence>
<evidence type="ECO:0000313" key="3">
    <source>
        <dbReference type="Proteomes" id="UP000294145"/>
    </source>
</evidence>
<dbReference type="Proteomes" id="UP000294145">
    <property type="component" value="Unassembled WGS sequence"/>
</dbReference>
<dbReference type="AlphaFoldDB" id="A0A7Z7YH22"/>